<dbReference type="InterPro" id="IPR013517">
    <property type="entry name" value="FG-GAP"/>
</dbReference>
<reference evidence="2 3" key="1">
    <citation type="submission" date="2020-04" db="EMBL/GenBank/DDBJ databases">
        <title>Hymenobacter polaris sp. nov., isolated from Arctic soil.</title>
        <authorList>
            <person name="Dahal R.H."/>
        </authorList>
    </citation>
    <scope>NUCLEOTIDE SEQUENCE [LARGE SCALE GENOMIC DNA]</scope>
    <source>
        <strain evidence="2 3">RP-2-7</strain>
    </source>
</reference>
<evidence type="ECO:0000256" key="1">
    <source>
        <dbReference type="ARBA" id="ARBA00022729"/>
    </source>
</evidence>
<proteinExistence type="predicted"/>
<accession>A0A7Y0FMP6</accession>
<dbReference type="Pfam" id="PF01839">
    <property type="entry name" value="FG-GAP"/>
    <property type="match status" value="2"/>
</dbReference>
<dbReference type="PANTHER" id="PTHR44103">
    <property type="entry name" value="PROPROTEIN CONVERTASE P"/>
    <property type="match status" value="1"/>
</dbReference>
<sequence>MALMLLGSVSNALGQSFAPFVAYSSGTYVIPYDIDLADVNGDTKPDIIMAGGGSNAIGVLLNMGAGTFQSVIRYSTGGGSYPAAVATGDVNSDGKLDLVSANYLGNSVGVLLGNGDGTFQTVTIYSTGTYSAPSDVAVGDVNYDGKPDIITANYNNSTLGLFINTGRSFQLMVPYAAGTGCNPSSIVAADVNGDGKADLIAGNQFGGAVSVLLNDGYGSFNPVVLYNTSPGDHTYNVAVADLNGDRKPDIVTANANNNSVGIMLGNGNGTFQTMATQVIGPNQYGYDVAVADITGDNKPDLLAVNGSYDAAEVLPGNGNGTFQPFKSFSTGSRSAPNTVAVADLNGDNKLDIVTGNNDNNTISVLLNTTASVLASQPISPQTQLGLWPNPCAATEGFTLTMSGLPTRTSRLEATFFNTAGQRLSSAVLPITQGTVQGKLPTTGFLPGLYILRLSTYDMQGTYVSSLAVRQVCIK</sequence>
<dbReference type="Pfam" id="PF13517">
    <property type="entry name" value="FG-GAP_3"/>
    <property type="match status" value="2"/>
</dbReference>
<evidence type="ECO:0000313" key="2">
    <source>
        <dbReference type="EMBL" id="NML65655.1"/>
    </source>
</evidence>
<dbReference type="RefSeq" id="WP_169531125.1">
    <property type="nucleotide sequence ID" value="NZ_JABBGH010000002.1"/>
</dbReference>
<dbReference type="EMBL" id="JABBGH010000002">
    <property type="protein sequence ID" value="NML65655.1"/>
    <property type="molecule type" value="Genomic_DNA"/>
</dbReference>
<keyword evidence="3" id="KW-1185">Reference proteome</keyword>
<dbReference type="SUPFAM" id="SSF69318">
    <property type="entry name" value="Integrin alpha N-terminal domain"/>
    <property type="match status" value="2"/>
</dbReference>
<evidence type="ECO:0000313" key="3">
    <source>
        <dbReference type="Proteomes" id="UP000559626"/>
    </source>
</evidence>
<gene>
    <name evidence="2" type="ORF">HHL22_10605</name>
</gene>
<dbReference type="PANTHER" id="PTHR44103:SF1">
    <property type="entry name" value="PROPROTEIN CONVERTASE P"/>
    <property type="match status" value="1"/>
</dbReference>
<protein>
    <submittedName>
        <fullName evidence="2">VCBS repeat-containing protein</fullName>
    </submittedName>
</protein>
<comment type="caution">
    <text evidence="2">The sequence shown here is derived from an EMBL/GenBank/DDBJ whole genome shotgun (WGS) entry which is preliminary data.</text>
</comment>
<dbReference type="Gene3D" id="2.130.10.130">
    <property type="entry name" value="Integrin alpha, N-terminal"/>
    <property type="match status" value="3"/>
</dbReference>
<keyword evidence="1" id="KW-0732">Signal</keyword>
<dbReference type="AlphaFoldDB" id="A0A7Y0FMP6"/>
<name>A0A7Y0FMP6_9BACT</name>
<dbReference type="InterPro" id="IPR028994">
    <property type="entry name" value="Integrin_alpha_N"/>
</dbReference>
<organism evidence="2 3">
    <name type="scientific">Hymenobacter polaris</name>
    <dbReference type="NCBI Taxonomy" id="2682546"/>
    <lineage>
        <taxon>Bacteria</taxon>
        <taxon>Pseudomonadati</taxon>
        <taxon>Bacteroidota</taxon>
        <taxon>Cytophagia</taxon>
        <taxon>Cytophagales</taxon>
        <taxon>Hymenobacteraceae</taxon>
        <taxon>Hymenobacter</taxon>
    </lineage>
</organism>
<dbReference type="Proteomes" id="UP000559626">
    <property type="component" value="Unassembled WGS sequence"/>
</dbReference>